<dbReference type="InterPro" id="IPR025263">
    <property type="entry name" value="YhdP_central"/>
</dbReference>
<dbReference type="Proteomes" id="UP000293154">
    <property type="component" value="Chromosome"/>
</dbReference>
<dbReference type="PANTHER" id="PTHR38690:SF1">
    <property type="entry name" value="PROTEASE"/>
    <property type="match status" value="1"/>
</dbReference>
<dbReference type="Pfam" id="PF13116">
    <property type="entry name" value="YhdP"/>
    <property type="match status" value="1"/>
</dbReference>
<dbReference type="NCBIfam" id="TIGR02099">
    <property type="entry name" value="YhdP family protein"/>
    <property type="match status" value="1"/>
</dbReference>
<accession>A0A411WNM1</accession>
<evidence type="ECO:0000313" key="3">
    <source>
        <dbReference type="Proteomes" id="UP000293154"/>
    </source>
</evidence>
<reference evidence="2 3" key="1">
    <citation type="submission" date="2019-03" db="EMBL/GenBank/DDBJ databases">
        <title>Pragia sp. nov. isolated from the gut tract of Carduelis flavirostris.</title>
        <authorList>
            <person name="Ge Y."/>
        </authorList>
    </citation>
    <scope>NUCLEOTIDE SEQUENCE [LARGE SCALE GENOMIC DNA]</scope>
    <source>
        <strain evidence="2 3">CF-458</strain>
    </source>
</reference>
<dbReference type="RefSeq" id="WP_130592763.1">
    <property type="nucleotide sequence ID" value="NZ_CP034752.1"/>
</dbReference>
<dbReference type="InterPro" id="IPR011836">
    <property type="entry name" value="YhdP"/>
</dbReference>
<feature type="domain" description="YhdP central" evidence="1">
    <location>
        <begin position="1"/>
        <end position="1259"/>
    </location>
</feature>
<evidence type="ECO:0000259" key="1">
    <source>
        <dbReference type="Pfam" id="PF13116"/>
    </source>
</evidence>
<organism evidence="2 3">
    <name type="scientific">Limnobaculum zhutongyuii</name>
    <dbReference type="NCBI Taxonomy" id="2498113"/>
    <lineage>
        <taxon>Bacteria</taxon>
        <taxon>Pseudomonadati</taxon>
        <taxon>Pseudomonadota</taxon>
        <taxon>Gammaproteobacteria</taxon>
        <taxon>Enterobacterales</taxon>
        <taxon>Budviciaceae</taxon>
        <taxon>Limnobaculum</taxon>
    </lineage>
</organism>
<gene>
    <name evidence="2" type="ORF">EKN56_16345</name>
</gene>
<dbReference type="AlphaFoldDB" id="A0A411WNM1"/>
<dbReference type="PANTHER" id="PTHR38690">
    <property type="entry name" value="PROTEASE-RELATED"/>
    <property type="match status" value="1"/>
</dbReference>
<evidence type="ECO:0000313" key="2">
    <source>
        <dbReference type="EMBL" id="QBH97833.1"/>
    </source>
</evidence>
<proteinExistence type="predicted"/>
<keyword evidence="3" id="KW-1185">Reference proteome</keyword>
<name>A0A411WNM1_9GAMM</name>
<dbReference type="OrthoDB" id="9762238at2"/>
<dbReference type="KEGG" id="prag:EKN56_16345"/>
<protein>
    <submittedName>
        <fullName evidence="2">AsmA2 domain-containing protein</fullName>
    </submittedName>
</protein>
<dbReference type="EMBL" id="CP034752">
    <property type="protein sequence ID" value="QBH97833.1"/>
    <property type="molecule type" value="Genomic_DNA"/>
</dbReference>
<dbReference type="NCBIfam" id="NF008148">
    <property type="entry name" value="PRK10899.1"/>
    <property type="match status" value="1"/>
</dbReference>
<sequence length="1271" mass="140450">MRRTSRMLFKIVILLLVLLTLVVGGLRFALPRINEYRQPILDTVNRFTGIPAQVEQMEGKWEMFGPALDLRNISLETSAGKIDISRVTIALDVWESLLHFRFQFRDLTFYQVKGDLDYMVGQSEDSQESSDLTTLENIFLNQFDHFILRDSKLSFLALSGDRVTVELPRLTWLNSRNRHRAEGQVYVSTENGPHGLLEVRLDLRDEEGLLDNGTVYLQANDVNMLPWLSHWFKSNSGFDNAQFSLASWLYIKKGVIDGGDVLLSQGRANWHNDENMHQLDVNQLSVHMSRQQKGWRLDVPSLNLKTDGVVWPAGRVSLFWQPEGIASNGDKWEEMLRIRAENLSLDHINPLLPIFSFLTPDALDIWFKMDPHGNLPLLALDIPLKQPENLHFQAKWQEASWQPWELIPGSNHTQGTIAGSTREGTMSVELNNSILPYSSVFRAPLEVSKANATLNWLNNQNEFRLWSDHIDVQAKSLWVNGGFDYTQPEGSDPWLSILAGIRVYDAGDAWRYFPEPLMGKDLVDYLSSAIIAGKSDNATLIFSGNPVKFPYPEKDGLFEVYAPLTETTFKFQPDWKPLTDMTIDLDFVNAGLWMNAPTAKLGKVNGRNIEAIIADYAKHQLTVDADVDGDGIDVRDYMNGSPLKSSVGAALEQVEVKGNVSGRLQLDIPLDGKNAIAKGDITLKDNSLHIKPIDSTMENVSGTFSFDNGDLMSKPLTAQWFNQPVGLNFSTKQNAKDYGVKVGITGNWSVAKLPWLPKEIASEVAGNAGWKSDVAITLPPKGSAKYDVLFTGDLKGVSSRLPAPLNKSSGSALPVKLKASGDLKGFNMDGTIAGNQAVNSQWVFTKDKTRLTRLAWQMNSQKIPTLSSDERLDMQLPALDGEKLMAVLGSLSAADTSGKTGKFAMPPRWVFRSPQVELAGQFWRDVAVDVDNRSANTQVGIKGKEIDARLSINNNQPWQADIDYLYFNPKKESLLGTTTDSKGKAGKSSLSSINFGRLPSLAIRCKECWGMGQRLGIVEADVRFRPESLSLSNGVIDTGNTRLTFSGDWLRSSAGSATRVDGKLSGQQIDRSMDYFGVYTPLKDAPFDVNFSLAWQGEPWSPQVDTLDGQVVTKLGKGMVDNAGGGHAGQILRLLSFNALIRKLQFDFSDTFGNGFYFDTISGSLKLAKGVATTNDTLIDGLSADIAVDGSIDLAKQRLNLNAVVAPEISATVGVATAFVVNPIAGAAVFTVSQVLAPLWNKISLIRYKIDGSFENPNVNEVLRQPKGEGD</sequence>